<keyword evidence="3" id="KW-0175">Coiled coil</keyword>
<feature type="coiled-coil region" evidence="3">
    <location>
        <begin position="98"/>
        <end position="153"/>
    </location>
</feature>
<evidence type="ECO:0000256" key="2">
    <source>
        <dbReference type="ARBA" id="ARBA00023242"/>
    </source>
</evidence>
<dbReference type="InterPro" id="IPR046347">
    <property type="entry name" value="bZIP_sf"/>
</dbReference>
<evidence type="ECO:0000313" key="5">
    <source>
        <dbReference type="EMBL" id="KAH8695555.1"/>
    </source>
</evidence>
<protein>
    <recommendedName>
        <fullName evidence="4">BZIP domain-containing protein</fullName>
    </recommendedName>
</protein>
<dbReference type="PANTHER" id="PTHR40621">
    <property type="entry name" value="TRANSCRIPTION FACTOR KAPC-RELATED"/>
    <property type="match status" value="1"/>
</dbReference>
<organism evidence="5 6">
    <name type="scientific">Talaromyces proteolyticus</name>
    <dbReference type="NCBI Taxonomy" id="1131652"/>
    <lineage>
        <taxon>Eukaryota</taxon>
        <taxon>Fungi</taxon>
        <taxon>Dikarya</taxon>
        <taxon>Ascomycota</taxon>
        <taxon>Pezizomycotina</taxon>
        <taxon>Eurotiomycetes</taxon>
        <taxon>Eurotiomycetidae</taxon>
        <taxon>Eurotiales</taxon>
        <taxon>Trichocomaceae</taxon>
        <taxon>Talaromyces</taxon>
        <taxon>Talaromyces sect. Bacilispori</taxon>
    </lineage>
</organism>
<dbReference type="RefSeq" id="XP_046070697.1">
    <property type="nucleotide sequence ID" value="XM_046216603.1"/>
</dbReference>
<dbReference type="PANTHER" id="PTHR40621:SF6">
    <property type="entry name" value="AP-1-LIKE TRANSCRIPTION FACTOR YAP1-RELATED"/>
    <property type="match status" value="1"/>
</dbReference>
<dbReference type="GeneID" id="70246890"/>
<comment type="subcellular location">
    <subcellularLocation>
        <location evidence="1">Nucleus</location>
    </subcellularLocation>
</comment>
<name>A0AAD4KTG5_9EURO</name>
<keyword evidence="2" id="KW-0539">Nucleus</keyword>
<dbReference type="InterPro" id="IPR004827">
    <property type="entry name" value="bZIP"/>
</dbReference>
<dbReference type="AlphaFoldDB" id="A0AAD4KTG5"/>
<dbReference type="GO" id="GO:0000976">
    <property type="term" value="F:transcription cis-regulatory region binding"/>
    <property type="evidence" value="ECO:0007669"/>
    <property type="project" value="InterPro"/>
</dbReference>
<dbReference type="CDD" id="cd14688">
    <property type="entry name" value="bZIP_YAP"/>
    <property type="match status" value="1"/>
</dbReference>
<dbReference type="PROSITE" id="PS50217">
    <property type="entry name" value="BZIP"/>
    <property type="match status" value="1"/>
</dbReference>
<dbReference type="SUPFAM" id="SSF57959">
    <property type="entry name" value="Leucine zipper domain"/>
    <property type="match status" value="1"/>
</dbReference>
<evidence type="ECO:0000256" key="1">
    <source>
        <dbReference type="ARBA" id="ARBA00004123"/>
    </source>
</evidence>
<proteinExistence type="predicted"/>
<accession>A0AAD4KTG5</accession>
<feature type="domain" description="BZIP" evidence="4">
    <location>
        <begin position="83"/>
        <end position="143"/>
    </location>
</feature>
<dbReference type="Gene3D" id="1.20.5.170">
    <property type="match status" value="1"/>
</dbReference>
<comment type="caution">
    <text evidence="5">The sequence shown here is derived from an EMBL/GenBank/DDBJ whole genome shotgun (WGS) entry which is preliminary data.</text>
</comment>
<gene>
    <name evidence="5" type="ORF">BGW36DRAFT_382903</name>
</gene>
<dbReference type="PROSITE" id="PS00036">
    <property type="entry name" value="BZIP_BASIC"/>
    <property type="match status" value="1"/>
</dbReference>
<reference evidence="5" key="1">
    <citation type="submission" date="2021-12" db="EMBL/GenBank/DDBJ databases">
        <title>Convergent genome expansion in fungi linked to evolution of root-endophyte symbiosis.</title>
        <authorList>
            <consortium name="DOE Joint Genome Institute"/>
            <person name="Ke Y.-H."/>
            <person name="Bonito G."/>
            <person name="Liao H.-L."/>
            <person name="Looney B."/>
            <person name="Rojas-Flechas A."/>
            <person name="Nash J."/>
            <person name="Hameed K."/>
            <person name="Schadt C."/>
            <person name="Martin F."/>
            <person name="Crous P.W."/>
            <person name="Miettinen O."/>
            <person name="Magnuson J.K."/>
            <person name="Labbe J."/>
            <person name="Jacobson D."/>
            <person name="Doktycz M.J."/>
            <person name="Veneault-Fourrey C."/>
            <person name="Kuo A."/>
            <person name="Mondo S."/>
            <person name="Calhoun S."/>
            <person name="Riley R."/>
            <person name="Ohm R."/>
            <person name="LaButti K."/>
            <person name="Andreopoulos B."/>
            <person name="Pangilinan J."/>
            <person name="Nolan M."/>
            <person name="Tritt A."/>
            <person name="Clum A."/>
            <person name="Lipzen A."/>
            <person name="Daum C."/>
            <person name="Barry K."/>
            <person name="Grigoriev I.V."/>
            <person name="Vilgalys R."/>
        </authorList>
    </citation>
    <scope>NUCLEOTIDE SEQUENCE</scope>
    <source>
        <strain evidence="5">PMI_201</strain>
    </source>
</reference>
<evidence type="ECO:0000313" key="6">
    <source>
        <dbReference type="Proteomes" id="UP001201262"/>
    </source>
</evidence>
<evidence type="ECO:0000259" key="4">
    <source>
        <dbReference type="PROSITE" id="PS50217"/>
    </source>
</evidence>
<dbReference type="GO" id="GO:0001228">
    <property type="term" value="F:DNA-binding transcription activator activity, RNA polymerase II-specific"/>
    <property type="evidence" value="ECO:0007669"/>
    <property type="project" value="TreeGrafter"/>
</dbReference>
<evidence type="ECO:0000256" key="3">
    <source>
        <dbReference type="SAM" id="Coils"/>
    </source>
</evidence>
<dbReference type="Proteomes" id="UP001201262">
    <property type="component" value="Unassembled WGS sequence"/>
</dbReference>
<dbReference type="GO" id="GO:0090575">
    <property type="term" value="C:RNA polymerase II transcription regulator complex"/>
    <property type="evidence" value="ECO:0007669"/>
    <property type="project" value="TreeGrafter"/>
</dbReference>
<sequence length="195" mass="21931">MEPTPFPPMYEFSSNSSSRGTPINDIFLYTNNALPFNLSPFEIEPLSQHPFPLEGMLKQTSNIEPPTELKGNSQATELVGKFKNRRRAQNRASQRAFRERKEKYIKSLESQLSGLQEEHTKLLDSHQQQTQVLDQMKGRVEELTAEIENLRLSVPIKGSNCFAVFDLVPFVEMYSGEVGRGNDTNRPVSTGAGPG</sequence>
<dbReference type="EMBL" id="JAJTJA010000008">
    <property type="protein sequence ID" value="KAH8695555.1"/>
    <property type="molecule type" value="Genomic_DNA"/>
</dbReference>
<keyword evidence="6" id="KW-1185">Reference proteome</keyword>
<dbReference type="SMART" id="SM00338">
    <property type="entry name" value="BRLZ"/>
    <property type="match status" value="1"/>
</dbReference>
<dbReference type="Pfam" id="PF00170">
    <property type="entry name" value="bZIP_1"/>
    <property type="match status" value="1"/>
</dbReference>
<dbReference type="InterPro" id="IPR050936">
    <property type="entry name" value="AP-1-like"/>
</dbReference>